<reference evidence="4" key="1">
    <citation type="journal article" date="2012" name="Appl. Microbiol. Biotechnol.">
        <title>The complete genome sequence of Pantoea ananatis AJ13355, an organism with great biotechnological potential.</title>
        <authorList>
            <person name="Hara Y."/>
            <person name="Kadotani N."/>
            <person name="Izui H."/>
            <person name="Katashkina J.I."/>
            <person name="Kuvaeva T.M."/>
            <person name="Andreeva I.G."/>
            <person name="Golubeva L.I."/>
            <person name="Malko D.B."/>
            <person name="Makeev V.J."/>
            <person name="Mashko S.V."/>
            <person name="Kozlov Y.I."/>
        </authorList>
    </citation>
    <scope>NUCLEOTIDE SEQUENCE [LARGE SCALE GENOMIC DNA]</scope>
    <source>
        <strain evidence="4">AJ13355</strain>
    </source>
</reference>
<dbReference type="Pfam" id="PF00874">
    <property type="entry name" value="PRD"/>
    <property type="match status" value="1"/>
</dbReference>
<dbReference type="Gene3D" id="1.10.1790.10">
    <property type="entry name" value="PRD domain"/>
    <property type="match status" value="1"/>
</dbReference>
<dbReference type="NCBIfam" id="NF008597">
    <property type="entry name" value="PRK11564.1"/>
    <property type="match status" value="1"/>
</dbReference>
<feature type="domain" description="PRD" evidence="2">
    <location>
        <begin position="226"/>
        <end position="333"/>
    </location>
</feature>
<dbReference type="InterPro" id="IPR050661">
    <property type="entry name" value="BglG_antiterminators"/>
</dbReference>
<dbReference type="PATRIC" id="fig|932677.3.peg.2510"/>
<proteinExistence type="predicted"/>
<evidence type="ECO:0000259" key="2">
    <source>
        <dbReference type="PROSITE" id="PS51372"/>
    </source>
</evidence>
<gene>
    <name evidence="3" type="primary">csiE</name>
    <name evidence="3" type="ordered locus">PAJ_2164</name>
</gene>
<evidence type="ECO:0000313" key="3">
    <source>
        <dbReference type="EMBL" id="BAK12244.1"/>
    </source>
</evidence>
<dbReference type="KEGG" id="paj:PAJ_2164"/>
<evidence type="ECO:0000256" key="1">
    <source>
        <dbReference type="ARBA" id="ARBA00022737"/>
    </source>
</evidence>
<evidence type="ECO:0000313" key="4">
    <source>
        <dbReference type="Proteomes" id="UP000006690"/>
    </source>
</evidence>
<dbReference type="EMBL" id="AP012032">
    <property type="protein sequence ID" value="BAK12244.1"/>
    <property type="molecule type" value="Genomic_DNA"/>
</dbReference>
<keyword evidence="1" id="KW-0677">Repeat</keyword>
<dbReference type="AlphaFoldDB" id="A0A0H3L5W8"/>
<protein>
    <submittedName>
        <fullName evidence="3">Stationary phase inducible protein CsiE</fullName>
    </submittedName>
</protein>
<sequence length="422" mass="48698">MSSATSSAPLFTGSQRRCHLLLLLFLPAPALTLKRLSLLNGVDIATAKQDIAEVGDEIQRYHRLELHQMVDGSLRIHGTELDRRICLIHNLRRSLRLSQAFVCEHFAAPLRLRLKQMKIEKALYDETNLQALIQHCSLCLNRPFSTRDQLFLQIFMKYGLCQRQPAIFTAQQQAWLSAKAERQAAKDVIHHWQKRCHLTPDASETDFWTLLFSLIHFPDASLVDHPSEQRLMRATQRLIDDFEHVAGTTFHDRTELQQQLYTHLAQALDRTYFTMAIDDSVAQDVTRLYPRLLRTTQQALDAFEQTFQVQFAPEEVSLVTVILGAWLMQSSALQEKQVLLLTGDDPELEQDVEQQIREITLLPVNITYQRVEDFQRDGAPREVDVIISPYVTSLPLFSPPLIHAELPLTEYHQQRIRYLLES</sequence>
<dbReference type="InterPro" id="IPR036634">
    <property type="entry name" value="PRD_sf"/>
</dbReference>
<dbReference type="Proteomes" id="UP000006690">
    <property type="component" value="Chromosome"/>
</dbReference>
<accession>A0A0H3L5W8</accession>
<dbReference type="GO" id="GO:0006355">
    <property type="term" value="P:regulation of DNA-templated transcription"/>
    <property type="evidence" value="ECO:0007669"/>
    <property type="project" value="InterPro"/>
</dbReference>
<name>A0A0H3L5W8_PANAA</name>
<dbReference type="eggNOG" id="COG3711">
    <property type="taxonomic scope" value="Bacteria"/>
</dbReference>
<dbReference type="RefSeq" id="WP_014594324.1">
    <property type="nucleotide sequence ID" value="NC_017531.2"/>
</dbReference>
<dbReference type="PANTHER" id="PTHR30185:SF14">
    <property type="entry name" value="STATIONARY PHASE-INDUCIBLE PROTEIN CSIE-RELATED"/>
    <property type="match status" value="1"/>
</dbReference>
<dbReference type="HOGENOM" id="CLU_059716_0_0_6"/>
<dbReference type="InterPro" id="IPR011608">
    <property type="entry name" value="PRD"/>
</dbReference>
<organism evidence="3 4">
    <name type="scientific">Pantoea ananatis (strain AJ13355)</name>
    <dbReference type="NCBI Taxonomy" id="932677"/>
    <lineage>
        <taxon>Bacteria</taxon>
        <taxon>Pseudomonadati</taxon>
        <taxon>Pseudomonadota</taxon>
        <taxon>Gammaproteobacteria</taxon>
        <taxon>Enterobacterales</taxon>
        <taxon>Erwiniaceae</taxon>
        <taxon>Pantoea</taxon>
    </lineage>
</organism>
<dbReference type="SUPFAM" id="SSF63520">
    <property type="entry name" value="PTS-regulatory domain, PRD"/>
    <property type="match status" value="1"/>
</dbReference>
<dbReference type="PANTHER" id="PTHR30185">
    <property type="entry name" value="CRYPTIC BETA-GLUCOSIDE BGL OPERON ANTITERMINATOR"/>
    <property type="match status" value="1"/>
</dbReference>
<dbReference type="PROSITE" id="PS51372">
    <property type="entry name" value="PRD_2"/>
    <property type="match status" value="1"/>
</dbReference>
<dbReference type="OrthoDB" id="6415323at2"/>